<gene>
    <name evidence="2" type="ORF">CRE_18044</name>
</gene>
<dbReference type="HOGENOM" id="CLU_2640480_0_0_1"/>
<sequence>MPSIWSKNWSKIKEHWQWFLWGKRPYNELNDVKKQEARRDLYFRLFLIANAPAVANFYATFLLSISVENRVFKDFPS</sequence>
<evidence type="ECO:0008006" key="4">
    <source>
        <dbReference type="Google" id="ProtNLM"/>
    </source>
</evidence>
<keyword evidence="3" id="KW-1185">Reference proteome</keyword>
<evidence type="ECO:0000313" key="2">
    <source>
        <dbReference type="EMBL" id="EFP08894.1"/>
    </source>
</evidence>
<protein>
    <recommendedName>
        <fullName evidence="4">Anoctamin</fullName>
    </recommendedName>
</protein>
<proteinExistence type="predicted"/>
<dbReference type="EMBL" id="DS268477">
    <property type="protein sequence ID" value="EFP08894.1"/>
    <property type="molecule type" value="Genomic_DNA"/>
</dbReference>
<dbReference type="Proteomes" id="UP000008281">
    <property type="component" value="Unassembled WGS sequence"/>
</dbReference>
<evidence type="ECO:0000256" key="1">
    <source>
        <dbReference type="SAM" id="Phobius"/>
    </source>
</evidence>
<evidence type="ECO:0000313" key="3">
    <source>
        <dbReference type="Proteomes" id="UP000008281"/>
    </source>
</evidence>
<dbReference type="InParanoid" id="E3MTY1"/>
<reference evidence="2" key="1">
    <citation type="submission" date="2007-07" db="EMBL/GenBank/DDBJ databases">
        <title>PCAP assembly of the Caenorhabditis remanei genome.</title>
        <authorList>
            <consortium name="The Caenorhabditis remanei Sequencing Consortium"/>
            <person name="Wilson R.K."/>
        </authorList>
    </citation>
    <scope>NUCLEOTIDE SEQUENCE [LARGE SCALE GENOMIC DNA]</scope>
    <source>
        <strain evidence="2">PB4641</strain>
    </source>
</reference>
<keyword evidence="1" id="KW-0472">Membrane</keyword>
<organism evidence="3">
    <name type="scientific">Caenorhabditis remanei</name>
    <name type="common">Caenorhabditis vulgaris</name>
    <dbReference type="NCBI Taxonomy" id="31234"/>
    <lineage>
        <taxon>Eukaryota</taxon>
        <taxon>Metazoa</taxon>
        <taxon>Ecdysozoa</taxon>
        <taxon>Nematoda</taxon>
        <taxon>Chromadorea</taxon>
        <taxon>Rhabditida</taxon>
        <taxon>Rhabditina</taxon>
        <taxon>Rhabditomorpha</taxon>
        <taxon>Rhabditoidea</taxon>
        <taxon>Rhabditidae</taxon>
        <taxon>Peloderinae</taxon>
        <taxon>Caenorhabditis</taxon>
    </lineage>
</organism>
<name>E3MTY1_CAERE</name>
<dbReference type="AlphaFoldDB" id="E3MTY1"/>
<keyword evidence="1" id="KW-0812">Transmembrane</keyword>
<keyword evidence="1" id="KW-1133">Transmembrane helix</keyword>
<accession>E3MTY1</accession>
<feature type="transmembrane region" description="Helical" evidence="1">
    <location>
        <begin position="41"/>
        <end position="67"/>
    </location>
</feature>